<gene>
    <name evidence="2" type="ORF">V6N11_020133</name>
</gene>
<feature type="region of interest" description="Disordered" evidence="1">
    <location>
        <begin position="1"/>
        <end position="51"/>
    </location>
</feature>
<protein>
    <submittedName>
        <fullName evidence="2">Uncharacterized protein</fullName>
    </submittedName>
</protein>
<comment type="caution">
    <text evidence="2">The sequence shown here is derived from an EMBL/GenBank/DDBJ whole genome shotgun (WGS) entry which is preliminary data.</text>
</comment>
<evidence type="ECO:0000313" key="2">
    <source>
        <dbReference type="EMBL" id="KAK8984820.1"/>
    </source>
</evidence>
<name>A0ABR2P8Q5_9ROSI</name>
<dbReference type="EMBL" id="JBBPBN010000075">
    <property type="protein sequence ID" value="KAK8984820.1"/>
    <property type="molecule type" value="Genomic_DNA"/>
</dbReference>
<evidence type="ECO:0000313" key="3">
    <source>
        <dbReference type="Proteomes" id="UP001396334"/>
    </source>
</evidence>
<proteinExistence type="predicted"/>
<reference evidence="2 3" key="1">
    <citation type="journal article" date="2024" name="G3 (Bethesda)">
        <title>Genome assembly of Hibiscus sabdariffa L. provides insights into metabolisms of medicinal natural products.</title>
        <authorList>
            <person name="Kim T."/>
        </authorList>
    </citation>
    <scope>NUCLEOTIDE SEQUENCE [LARGE SCALE GENOMIC DNA]</scope>
    <source>
        <strain evidence="2">TK-2024</strain>
        <tissue evidence="2">Old leaves</tissue>
    </source>
</reference>
<dbReference type="Proteomes" id="UP001396334">
    <property type="component" value="Unassembled WGS sequence"/>
</dbReference>
<organism evidence="2 3">
    <name type="scientific">Hibiscus sabdariffa</name>
    <name type="common">roselle</name>
    <dbReference type="NCBI Taxonomy" id="183260"/>
    <lineage>
        <taxon>Eukaryota</taxon>
        <taxon>Viridiplantae</taxon>
        <taxon>Streptophyta</taxon>
        <taxon>Embryophyta</taxon>
        <taxon>Tracheophyta</taxon>
        <taxon>Spermatophyta</taxon>
        <taxon>Magnoliopsida</taxon>
        <taxon>eudicotyledons</taxon>
        <taxon>Gunneridae</taxon>
        <taxon>Pentapetalae</taxon>
        <taxon>rosids</taxon>
        <taxon>malvids</taxon>
        <taxon>Malvales</taxon>
        <taxon>Malvaceae</taxon>
        <taxon>Malvoideae</taxon>
        <taxon>Hibiscus</taxon>
    </lineage>
</organism>
<keyword evidence="3" id="KW-1185">Reference proteome</keyword>
<feature type="compositionally biased region" description="Polar residues" evidence="1">
    <location>
        <begin position="1"/>
        <end position="23"/>
    </location>
</feature>
<evidence type="ECO:0000256" key="1">
    <source>
        <dbReference type="SAM" id="MobiDB-lite"/>
    </source>
</evidence>
<sequence length="375" mass="40236">MCPNSLDGNSVEPTAGVSLTSSHDGGRPPESIPHVTFNQPLERVGSPLAVEDQPVVKRGQNDSVAMDTMEVSESMEMEADVSLSTKEREAPAGDASTGAQPRVSYAHVVRDSLCGNDHTHVSEDMNPDKIIVRDEDCVVDHSGRFPRISFAESVHAQVDLTSNSTVTGPALESYNITSSKELFGPWMVVDNRRHRTPSNKPSGERQDLVVTEPRGSRFAVLDSGATVASGPGIVRTATFGAATPHRKTKSSSASSSRIETIPMLPGNAITVVEHRPHGANKDHQAVSLLEQGHGSNGLDTGKGQAGRSFKLKPAKENVLQGLMIRKPSPAKTISHPVLSEWVDNVNQQLNSIAHRKELDPGGHLRLFLPTRGSLT</sequence>
<feature type="region of interest" description="Disordered" evidence="1">
    <location>
        <begin position="73"/>
        <end position="101"/>
    </location>
</feature>
<accession>A0ABR2P8Q5</accession>